<dbReference type="CDD" id="cd08434">
    <property type="entry name" value="PBP2_GltC_like"/>
    <property type="match status" value="1"/>
</dbReference>
<dbReference type="GO" id="GO:0003677">
    <property type="term" value="F:DNA binding"/>
    <property type="evidence" value="ECO:0007669"/>
    <property type="project" value="UniProtKB-KW"/>
</dbReference>
<dbReference type="InterPro" id="IPR036390">
    <property type="entry name" value="WH_DNA-bd_sf"/>
</dbReference>
<comment type="caution">
    <text evidence="6">The sequence shown here is derived from an EMBL/GenBank/DDBJ whole genome shotgun (WGS) entry which is preliminary data.</text>
</comment>
<keyword evidence="2" id="KW-0805">Transcription regulation</keyword>
<dbReference type="SUPFAM" id="SSF46785">
    <property type="entry name" value="Winged helix' DNA-binding domain"/>
    <property type="match status" value="1"/>
</dbReference>
<keyword evidence="7" id="KW-1185">Reference proteome</keyword>
<evidence type="ECO:0000256" key="2">
    <source>
        <dbReference type="ARBA" id="ARBA00023015"/>
    </source>
</evidence>
<organism evidence="6 7">
    <name type="scientific">Brevibacillus fulvus</name>
    <dbReference type="NCBI Taxonomy" id="1125967"/>
    <lineage>
        <taxon>Bacteria</taxon>
        <taxon>Bacillati</taxon>
        <taxon>Bacillota</taxon>
        <taxon>Bacilli</taxon>
        <taxon>Bacillales</taxon>
        <taxon>Paenibacillaceae</taxon>
        <taxon>Brevibacillus</taxon>
    </lineage>
</organism>
<feature type="domain" description="HTH lysR-type" evidence="5">
    <location>
        <begin position="1"/>
        <end position="58"/>
    </location>
</feature>
<evidence type="ECO:0000256" key="3">
    <source>
        <dbReference type="ARBA" id="ARBA00023125"/>
    </source>
</evidence>
<dbReference type="Gene3D" id="1.10.10.10">
    <property type="entry name" value="Winged helix-like DNA-binding domain superfamily/Winged helix DNA-binding domain"/>
    <property type="match status" value="1"/>
</dbReference>
<sequence length="296" mass="33820">MEWQQLEYFQSLAKYQNFTKAADELALTQSALSRSIAKLEEELGVPLFDRKVRGVTLNQYGQILLPYVNRAIQEINMAIQEIKELDDPFNGTISLAFIHTLGSSFVPDFISKFREQYPGIQFQLTQDTTRTIMNLLETGQIDLGFCTPNEQMKHKNIESLPAIDEPLYLIVPKHHRLADQQQVELREVAEEPFVLYKHESGIREVIDKLCQEAGFQPKVSFEGVGDATIAGFVAANFGVALIPFIPGLDLEKIAVLPVSKPRCRRVIQMVWRSDRYKSPAVERFQRFIQQNLSETE</sequence>
<dbReference type="EMBL" id="JAFBEB010000005">
    <property type="protein sequence ID" value="MBM7590259.1"/>
    <property type="molecule type" value="Genomic_DNA"/>
</dbReference>
<dbReference type="Gene3D" id="3.40.190.290">
    <property type="match status" value="1"/>
</dbReference>
<dbReference type="PANTHER" id="PTHR30419:SF28">
    <property type="entry name" value="HTH-TYPE TRANSCRIPTIONAL REGULATOR BSDA"/>
    <property type="match status" value="1"/>
</dbReference>
<dbReference type="Pfam" id="PF00126">
    <property type="entry name" value="HTH_1"/>
    <property type="match status" value="1"/>
</dbReference>
<evidence type="ECO:0000256" key="1">
    <source>
        <dbReference type="ARBA" id="ARBA00009437"/>
    </source>
</evidence>
<reference evidence="6" key="1">
    <citation type="submission" date="2021-01" db="EMBL/GenBank/DDBJ databases">
        <title>Genomic Encyclopedia of Type Strains, Phase IV (KMG-IV): sequencing the most valuable type-strain genomes for metagenomic binning, comparative biology and taxonomic classification.</title>
        <authorList>
            <person name="Goeker M."/>
        </authorList>
    </citation>
    <scope>NUCLEOTIDE SEQUENCE</scope>
    <source>
        <strain evidence="6">DSM 25523</strain>
    </source>
</reference>
<dbReference type="PROSITE" id="PS50931">
    <property type="entry name" value="HTH_LYSR"/>
    <property type="match status" value="1"/>
</dbReference>
<dbReference type="FunFam" id="1.10.10.10:FF:000001">
    <property type="entry name" value="LysR family transcriptional regulator"/>
    <property type="match status" value="1"/>
</dbReference>
<evidence type="ECO:0000259" key="5">
    <source>
        <dbReference type="PROSITE" id="PS50931"/>
    </source>
</evidence>
<dbReference type="InterPro" id="IPR000847">
    <property type="entry name" value="LysR_HTH_N"/>
</dbReference>
<protein>
    <submittedName>
        <fullName evidence="6">DNA-binding transcriptional LysR family regulator</fullName>
    </submittedName>
</protein>
<keyword evidence="4" id="KW-0804">Transcription</keyword>
<evidence type="ECO:0000256" key="4">
    <source>
        <dbReference type="ARBA" id="ARBA00023163"/>
    </source>
</evidence>
<accession>A0A938XY13</accession>
<dbReference type="AlphaFoldDB" id="A0A938XY13"/>
<name>A0A938XY13_9BACL</name>
<comment type="similarity">
    <text evidence="1">Belongs to the LysR transcriptional regulatory family.</text>
</comment>
<dbReference type="InterPro" id="IPR036388">
    <property type="entry name" value="WH-like_DNA-bd_sf"/>
</dbReference>
<dbReference type="Pfam" id="PF03466">
    <property type="entry name" value="LysR_substrate"/>
    <property type="match status" value="1"/>
</dbReference>
<evidence type="ECO:0000313" key="6">
    <source>
        <dbReference type="EMBL" id="MBM7590259.1"/>
    </source>
</evidence>
<dbReference type="Proteomes" id="UP000717624">
    <property type="component" value="Unassembled WGS sequence"/>
</dbReference>
<dbReference type="GO" id="GO:0003700">
    <property type="term" value="F:DNA-binding transcription factor activity"/>
    <property type="evidence" value="ECO:0007669"/>
    <property type="project" value="InterPro"/>
</dbReference>
<keyword evidence="3 6" id="KW-0238">DNA-binding</keyword>
<dbReference type="InterPro" id="IPR050950">
    <property type="entry name" value="HTH-type_LysR_regulators"/>
</dbReference>
<dbReference type="RefSeq" id="WP_204518015.1">
    <property type="nucleotide sequence ID" value="NZ_BAABIN010000020.1"/>
</dbReference>
<dbReference type="PANTHER" id="PTHR30419">
    <property type="entry name" value="HTH-TYPE TRANSCRIPTIONAL REGULATOR YBHD"/>
    <property type="match status" value="1"/>
</dbReference>
<dbReference type="PRINTS" id="PR00039">
    <property type="entry name" value="HTHLYSR"/>
</dbReference>
<evidence type="ECO:0000313" key="7">
    <source>
        <dbReference type="Proteomes" id="UP000717624"/>
    </source>
</evidence>
<dbReference type="InterPro" id="IPR005119">
    <property type="entry name" value="LysR_subst-bd"/>
</dbReference>
<gene>
    <name evidence="6" type="ORF">JOD01_001863</name>
</gene>
<dbReference type="GO" id="GO:0005829">
    <property type="term" value="C:cytosol"/>
    <property type="evidence" value="ECO:0007669"/>
    <property type="project" value="TreeGrafter"/>
</dbReference>
<dbReference type="SUPFAM" id="SSF53850">
    <property type="entry name" value="Periplasmic binding protein-like II"/>
    <property type="match status" value="1"/>
</dbReference>
<proteinExistence type="inferred from homology"/>